<dbReference type="Proteomes" id="UP000552709">
    <property type="component" value="Unassembled WGS sequence"/>
</dbReference>
<organism evidence="2 3">
    <name type="scientific">Deinococcus humi</name>
    <dbReference type="NCBI Taxonomy" id="662880"/>
    <lineage>
        <taxon>Bacteria</taxon>
        <taxon>Thermotogati</taxon>
        <taxon>Deinococcota</taxon>
        <taxon>Deinococci</taxon>
        <taxon>Deinococcales</taxon>
        <taxon>Deinococcaceae</taxon>
        <taxon>Deinococcus</taxon>
    </lineage>
</organism>
<feature type="compositionally biased region" description="Basic and acidic residues" evidence="1">
    <location>
        <begin position="1"/>
        <end position="26"/>
    </location>
</feature>
<evidence type="ECO:0000313" key="3">
    <source>
        <dbReference type="Proteomes" id="UP000552709"/>
    </source>
</evidence>
<dbReference type="EMBL" id="JACHFL010000004">
    <property type="protein sequence ID" value="MBB5362819.1"/>
    <property type="molecule type" value="Genomic_DNA"/>
</dbReference>
<feature type="region of interest" description="Disordered" evidence="1">
    <location>
        <begin position="1"/>
        <end position="78"/>
    </location>
</feature>
<proteinExistence type="predicted"/>
<accession>A0A7W8ND32</accession>
<reference evidence="2 3" key="1">
    <citation type="submission" date="2020-08" db="EMBL/GenBank/DDBJ databases">
        <title>Genomic Encyclopedia of Type Strains, Phase IV (KMG-IV): sequencing the most valuable type-strain genomes for metagenomic binning, comparative biology and taxonomic classification.</title>
        <authorList>
            <person name="Goeker M."/>
        </authorList>
    </citation>
    <scope>NUCLEOTIDE SEQUENCE [LARGE SCALE GENOMIC DNA]</scope>
    <source>
        <strain evidence="2 3">DSM 27939</strain>
    </source>
</reference>
<dbReference type="AlphaFoldDB" id="A0A7W8ND32"/>
<evidence type="ECO:0000256" key="1">
    <source>
        <dbReference type="SAM" id="MobiDB-lite"/>
    </source>
</evidence>
<keyword evidence="3" id="KW-1185">Reference proteome</keyword>
<name>A0A7W8ND32_9DEIO</name>
<comment type="caution">
    <text evidence="2">The sequence shown here is derived from an EMBL/GenBank/DDBJ whole genome shotgun (WGS) entry which is preliminary data.</text>
</comment>
<protein>
    <submittedName>
        <fullName evidence="2">Uncharacterized protein</fullName>
    </submittedName>
</protein>
<dbReference type="RefSeq" id="WP_184130572.1">
    <property type="nucleotide sequence ID" value="NZ_JACHFL010000004.1"/>
</dbReference>
<gene>
    <name evidence="2" type="ORF">HNQ08_001917</name>
</gene>
<evidence type="ECO:0000313" key="2">
    <source>
        <dbReference type="EMBL" id="MBB5362819.1"/>
    </source>
</evidence>
<feature type="compositionally biased region" description="Polar residues" evidence="1">
    <location>
        <begin position="49"/>
        <end position="62"/>
    </location>
</feature>
<sequence>MSDEKSHLKDTRPLGKSVEEIERDSQNRVNPPAVEQQGPGLAAAVVPPINSTGTWLSQTGIGASTPEVPAGPIPRDDE</sequence>